<dbReference type="AlphaFoldDB" id="A0AAN8C245"/>
<sequence length="126" mass="14294">MSSQWDTAQGGGRSSSFSREKHEDNGSDDSETSTQGRVKRLLLACAVELLMKAQFCEILKPRDSPRLSSEEERSTQATEKEWEKERRERCCAWETEAPRAVNEEEGDQGNMTDTCARKSDTLMSRV</sequence>
<reference evidence="2 3" key="1">
    <citation type="journal article" date="2023" name="Mol. Biol. Evol.">
        <title>Genomics of Secondarily Temperate Adaptation in the Only Non-Antarctic Icefish.</title>
        <authorList>
            <person name="Rivera-Colon A.G."/>
            <person name="Rayamajhi N."/>
            <person name="Minhas B.F."/>
            <person name="Madrigal G."/>
            <person name="Bilyk K.T."/>
            <person name="Yoon V."/>
            <person name="Hune M."/>
            <person name="Gregory S."/>
            <person name="Cheng C.H.C."/>
            <person name="Catchen J.M."/>
        </authorList>
    </citation>
    <scope>NUCLEOTIDE SEQUENCE [LARGE SCALE GENOMIC DNA]</scope>
    <source>
        <tissue evidence="2">White muscle</tissue>
    </source>
</reference>
<protein>
    <submittedName>
        <fullName evidence="2">Uncharacterized protein</fullName>
    </submittedName>
</protein>
<dbReference type="Proteomes" id="UP001331515">
    <property type="component" value="Unassembled WGS sequence"/>
</dbReference>
<feature type="region of interest" description="Disordered" evidence="1">
    <location>
        <begin position="1"/>
        <end position="35"/>
    </location>
</feature>
<gene>
    <name evidence="2" type="ORF">CgunFtcFv8_009765</name>
</gene>
<name>A0AAN8C245_CHAGU</name>
<proteinExistence type="predicted"/>
<feature type="compositionally biased region" description="Basic and acidic residues" evidence="1">
    <location>
        <begin position="60"/>
        <end position="91"/>
    </location>
</feature>
<accession>A0AAN8C245</accession>
<evidence type="ECO:0000313" key="2">
    <source>
        <dbReference type="EMBL" id="KAK5896131.1"/>
    </source>
</evidence>
<dbReference type="EMBL" id="JAURVH010001534">
    <property type="protein sequence ID" value="KAK5896131.1"/>
    <property type="molecule type" value="Genomic_DNA"/>
</dbReference>
<evidence type="ECO:0000256" key="1">
    <source>
        <dbReference type="SAM" id="MobiDB-lite"/>
    </source>
</evidence>
<organism evidence="2 3">
    <name type="scientific">Champsocephalus gunnari</name>
    <name type="common">Mackerel icefish</name>
    <dbReference type="NCBI Taxonomy" id="52237"/>
    <lineage>
        <taxon>Eukaryota</taxon>
        <taxon>Metazoa</taxon>
        <taxon>Chordata</taxon>
        <taxon>Craniata</taxon>
        <taxon>Vertebrata</taxon>
        <taxon>Euteleostomi</taxon>
        <taxon>Actinopterygii</taxon>
        <taxon>Neopterygii</taxon>
        <taxon>Teleostei</taxon>
        <taxon>Neoteleostei</taxon>
        <taxon>Acanthomorphata</taxon>
        <taxon>Eupercaria</taxon>
        <taxon>Perciformes</taxon>
        <taxon>Notothenioidei</taxon>
        <taxon>Channichthyidae</taxon>
        <taxon>Champsocephalus</taxon>
    </lineage>
</organism>
<comment type="caution">
    <text evidence="2">The sequence shown here is derived from an EMBL/GenBank/DDBJ whole genome shotgun (WGS) entry which is preliminary data.</text>
</comment>
<feature type="region of interest" description="Disordered" evidence="1">
    <location>
        <begin position="60"/>
        <end position="126"/>
    </location>
</feature>
<keyword evidence="3" id="KW-1185">Reference proteome</keyword>
<evidence type="ECO:0000313" key="3">
    <source>
        <dbReference type="Proteomes" id="UP001331515"/>
    </source>
</evidence>